<reference evidence="3 4" key="1">
    <citation type="submission" date="2019-02" db="EMBL/GenBank/DDBJ databases">
        <title>The genomic architecture of introgression among sibling species of bacteria.</title>
        <authorList>
            <person name="Cavassim M.I.A."/>
            <person name="Moeskjaer S."/>
            <person name="Moslemi C."/>
            <person name="Fields B."/>
            <person name="Bachmann A."/>
            <person name="Vilhjalmsson B."/>
            <person name="Schierup M.H."/>
            <person name="Young J.P.W."/>
            <person name="Andersen S.U."/>
        </authorList>
    </citation>
    <scope>NUCLEOTIDE SEQUENCE [LARGE SCALE GENOMIC DNA]</scope>
    <source>
        <strain evidence="2 4">SM145A</strain>
        <strain evidence="1 3">SM151B</strain>
    </source>
</reference>
<proteinExistence type="predicted"/>
<evidence type="ECO:0000313" key="1">
    <source>
        <dbReference type="EMBL" id="TAW28810.1"/>
    </source>
</evidence>
<organism evidence="2 4">
    <name type="scientific">Rhizobium leguminosarum</name>
    <dbReference type="NCBI Taxonomy" id="384"/>
    <lineage>
        <taxon>Bacteria</taxon>
        <taxon>Pseudomonadati</taxon>
        <taxon>Pseudomonadota</taxon>
        <taxon>Alphaproteobacteria</taxon>
        <taxon>Hyphomicrobiales</taxon>
        <taxon>Rhizobiaceae</taxon>
        <taxon>Rhizobium/Agrobacterium group</taxon>
        <taxon>Rhizobium</taxon>
    </lineage>
</organism>
<evidence type="ECO:0000313" key="2">
    <source>
        <dbReference type="EMBL" id="TAX71079.1"/>
    </source>
</evidence>
<evidence type="ECO:0000313" key="3">
    <source>
        <dbReference type="Proteomes" id="UP000292036"/>
    </source>
</evidence>
<gene>
    <name evidence="2" type="ORF">ELI03_04705</name>
    <name evidence="1" type="ORF">ELI19_04605</name>
</gene>
<accession>A0A4V2IH31</accession>
<dbReference type="RefSeq" id="WP_130667648.1">
    <property type="nucleotide sequence ID" value="NZ_SINY01000001.1"/>
</dbReference>
<dbReference type="EMBL" id="SIPS01000001">
    <property type="protein sequence ID" value="TAW28810.1"/>
    <property type="molecule type" value="Genomic_DNA"/>
</dbReference>
<dbReference type="EMBL" id="SIPC01000001">
    <property type="protein sequence ID" value="TAX71079.1"/>
    <property type="molecule type" value="Genomic_DNA"/>
</dbReference>
<sequence length="112" mass="12230">MKFRFVGAVALSFAVAGCSSVAPDGRPLVQHFFRDLVMRGCGFQMTWESAREATETFKPVIPTDRERMTDRGLMRAAIAICGKAKPGSKSKAIEVQVPDSGGALRKIVVERE</sequence>
<dbReference type="Proteomes" id="UP000293652">
    <property type="component" value="Unassembled WGS sequence"/>
</dbReference>
<dbReference type="PROSITE" id="PS51257">
    <property type="entry name" value="PROKAR_LIPOPROTEIN"/>
    <property type="match status" value="1"/>
</dbReference>
<protein>
    <recommendedName>
        <fullName evidence="5">Lipoprotein</fullName>
    </recommendedName>
</protein>
<comment type="caution">
    <text evidence="2">The sequence shown here is derived from an EMBL/GenBank/DDBJ whole genome shotgun (WGS) entry which is preliminary data.</text>
</comment>
<evidence type="ECO:0008006" key="5">
    <source>
        <dbReference type="Google" id="ProtNLM"/>
    </source>
</evidence>
<dbReference type="AlphaFoldDB" id="A0A4V2IH31"/>
<evidence type="ECO:0000313" key="4">
    <source>
        <dbReference type="Proteomes" id="UP000293652"/>
    </source>
</evidence>
<name>A0A4V2IH31_RHILE</name>
<dbReference type="Proteomes" id="UP000292036">
    <property type="component" value="Unassembled WGS sequence"/>
</dbReference>